<dbReference type="EMBL" id="MU001493">
    <property type="protein sequence ID" value="KAF2450732.1"/>
    <property type="molecule type" value="Genomic_DNA"/>
</dbReference>
<keyword evidence="1" id="KW-0472">Membrane</keyword>
<gene>
    <name evidence="3" type="ORF">P171DRAFT_349403</name>
</gene>
<keyword evidence="1" id="KW-1133">Transmembrane helix</keyword>
<evidence type="ECO:0000256" key="1">
    <source>
        <dbReference type="SAM" id="Phobius"/>
    </source>
</evidence>
<dbReference type="PANTHER" id="PTHR35395:SF1">
    <property type="entry name" value="DUF6536 DOMAIN-CONTAINING PROTEIN"/>
    <property type="match status" value="1"/>
</dbReference>
<dbReference type="Proteomes" id="UP000799764">
    <property type="component" value="Unassembled WGS sequence"/>
</dbReference>
<keyword evidence="4" id="KW-1185">Reference proteome</keyword>
<keyword evidence="1" id="KW-0812">Transmembrane</keyword>
<dbReference type="PANTHER" id="PTHR35395">
    <property type="entry name" value="DUF6536 DOMAIN-CONTAINING PROTEIN"/>
    <property type="match status" value="1"/>
</dbReference>
<feature type="transmembrane region" description="Helical" evidence="1">
    <location>
        <begin position="35"/>
        <end position="55"/>
    </location>
</feature>
<dbReference type="OrthoDB" id="5429634at2759"/>
<organism evidence="3 4">
    <name type="scientific">Karstenula rhodostoma CBS 690.94</name>
    <dbReference type="NCBI Taxonomy" id="1392251"/>
    <lineage>
        <taxon>Eukaryota</taxon>
        <taxon>Fungi</taxon>
        <taxon>Dikarya</taxon>
        <taxon>Ascomycota</taxon>
        <taxon>Pezizomycotina</taxon>
        <taxon>Dothideomycetes</taxon>
        <taxon>Pleosporomycetidae</taxon>
        <taxon>Pleosporales</taxon>
        <taxon>Massarineae</taxon>
        <taxon>Didymosphaeriaceae</taxon>
        <taxon>Karstenula</taxon>
    </lineage>
</organism>
<evidence type="ECO:0000313" key="3">
    <source>
        <dbReference type="EMBL" id="KAF2450732.1"/>
    </source>
</evidence>
<feature type="non-terminal residue" evidence="3">
    <location>
        <position position="319"/>
    </location>
</feature>
<evidence type="ECO:0000313" key="4">
    <source>
        <dbReference type="Proteomes" id="UP000799764"/>
    </source>
</evidence>
<proteinExistence type="predicted"/>
<name>A0A9P4PV13_9PLEO</name>
<sequence>MQDSLRKHPAAEIEPARVSRGVWKDQLLVDRSLRMMSLLMSAFAIAMLVVIATHAQTFGNRVNKFTSSVGGAPQDCHATTRTNTAVLLVVNVAATMVLGMSNTYQQIITSLQTSDLRYMLEKFGDSRVGTNSPWNINRKEKGKAKSWAAWLLLVCTSLPIHFLANSLVGPSYVVEPPPTVTFNETTYSEVIRTGRTYNSIDESVIVSSSSFLCWSAFRTGQASFPRSTMLMKKDIDSANQGGLVYSSMSVTYAKENCSGLAGTWDDSLVDGLEPTYKLDAGNSGQYVEGDCINGQNVVCTVRSKKPAQCRFNVRMNAAF</sequence>
<comment type="caution">
    <text evidence="3">The sequence shown here is derived from an EMBL/GenBank/DDBJ whole genome shotgun (WGS) entry which is preliminary data.</text>
</comment>
<accession>A0A9P4PV13</accession>
<dbReference type="InterPro" id="IPR046623">
    <property type="entry name" value="DUF6536"/>
</dbReference>
<protein>
    <recommendedName>
        <fullName evidence="2">DUF6536 domain-containing protein</fullName>
    </recommendedName>
</protein>
<reference evidence="3" key="1">
    <citation type="journal article" date="2020" name="Stud. Mycol.">
        <title>101 Dothideomycetes genomes: a test case for predicting lifestyles and emergence of pathogens.</title>
        <authorList>
            <person name="Haridas S."/>
            <person name="Albert R."/>
            <person name="Binder M."/>
            <person name="Bloem J."/>
            <person name="Labutti K."/>
            <person name="Salamov A."/>
            <person name="Andreopoulos B."/>
            <person name="Baker S."/>
            <person name="Barry K."/>
            <person name="Bills G."/>
            <person name="Bluhm B."/>
            <person name="Cannon C."/>
            <person name="Castanera R."/>
            <person name="Culley D."/>
            <person name="Daum C."/>
            <person name="Ezra D."/>
            <person name="Gonzalez J."/>
            <person name="Henrissat B."/>
            <person name="Kuo A."/>
            <person name="Liang C."/>
            <person name="Lipzen A."/>
            <person name="Lutzoni F."/>
            <person name="Magnuson J."/>
            <person name="Mondo S."/>
            <person name="Nolan M."/>
            <person name="Ohm R."/>
            <person name="Pangilinan J."/>
            <person name="Park H.-J."/>
            <person name="Ramirez L."/>
            <person name="Alfaro M."/>
            <person name="Sun H."/>
            <person name="Tritt A."/>
            <person name="Yoshinaga Y."/>
            <person name="Zwiers L.-H."/>
            <person name="Turgeon B."/>
            <person name="Goodwin S."/>
            <person name="Spatafora J."/>
            <person name="Crous P."/>
            <person name="Grigoriev I."/>
        </authorList>
    </citation>
    <scope>NUCLEOTIDE SEQUENCE</scope>
    <source>
        <strain evidence="3">CBS 690.94</strain>
    </source>
</reference>
<dbReference type="Pfam" id="PF20163">
    <property type="entry name" value="DUF6536"/>
    <property type="match status" value="1"/>
</dbReference>
<dbReference type="AlphaFoldDB" id="A0A9P4PV13"/>
<feature type="domain" description="DUF6536" evidence="2">
    <location>
        <begin position="35"/>
        <end position="172"/>
    </location>
</feature>
<feature type="transmembrane region" description="Helical" evidence="1">
    <location>
        <begin position="147"/>
        <end position="168"/>
    </location>
</feature>
<evidence type="ECO:0000259" key="2">
    <source>
        <dbReference type="Pfam" id="PF20163"/>
    </source>
</evidence>